<dbReference type="EMBL" id="BNCD01000003">
    <property type="protein sequence ID" value="GHH73797.1"/>
    <property type="molecule type" value="Genomic_DNA"/>
</dbReference>
<accession>A0A919KV84</accession>
<dbReference type="Proteomes" id="UP000603708">
    <property type="component" value="Unassembled WGS sequence"/>
</dbReference>
<protein>
    <submittedName>
        <fullName evidence="2">Uncharacterized protein</fullName>
    </submittedName>
</protein>
<organism evidence="2 3">
    <name type="scientific">Streptomyces sulfonofaciens</name>
    <dbReference type="NCBI Taxonomy" id="68272"/>
    <lineage>
        <taxon>Bacteria</taxon>
        <taxon>Bacillati</taxon>
        <taxon>Actinomycetota</taxon>
        <taxon>Actinomycetes</taxon>
        <taxon>Kitasatosporales</taxon>
        <taxon>Streptomycetaceae</taxon>
        <taxon>Streptomyces</taxon>
    </lineage>
</organism>
<name>A0A919KV84_9ACTN</name>
<comment type="caution">
    <text evidence="2">The sequence shown here is derived from an EMBL/GenBank/DDBJ whole genome shotgun (WGS) entry which is preliminary data.</text>
</comment>
<keyword evidence="3" id="KW-1185">Reference proteome</keyword>
<sequence length="473" mass="49782">MSDRSPLPPVRLHTEAELARDALAAPVLTRAARLARWAGPGTRVGAGGELLDEQLPAAAAELGLDADTEGVALADEAWRVAVATGLVEIGDGADGVGAGAELALLTSGSPKDVLRLWLGAMESVIAEAGVLDLDGDEGFAEPAAGGAERAAEAEFLDGVLGNLYLLSVSEDGPVPLPALAASMIVPDDMPEPTDDVLEQVSEAMMRLDEQFRMLEPVGLVEFRPVDEALMAEGGTAGGDGQDTERAGEPDDTDVTRYGLVRLTALGRFGLRTRLLDAGFQAPVVGDLAGKGADALLHGTAAFPQAAAQEEIEQWLARHEPLAGARELLAAARGDDDGAPLRRLRCQQALSLVGTEAEPALREVLDDPELGGLARVWLTEKGAAHVPAPTESLIFWLTIDTLAAQLAAEGNSEELQGLVEGLARQHSGFFDTAWRVDHPATTRVLEAMGRLHPDKRIAKEARKAAFKARSQHRP</sequence>
<evidence type="ECO:0000313" key="2">
    <source>
        <dbReference type="EMBL" id="GHH73797.1"/>
    </source>
</evidence>
<dbReference type="AlphaFoldDB" id="A0A919KV84"/>
<evidence type="ECO:0000313" key="3">
    <source>
        <dbReference type="Proteomes" id="UP000603708"/>
    </source>
</evidence>
<evidence type="ECO:0000256" key="1">
    <source>
        <dbReference type="SAM" id="MobiDB-lite"/>
    </source>
</evidence>
<dbReference type="RefSeq" id="WP_189929955.1">
    <property type="nucleotide sequence ID" value="NZ_BNCD01000003.1"/>
</dbReference>
<feature type="region of interest" description="Disordered" evidence="1">
    <location>
        <begin position="231"/>
        <end position="252"/>
    </location>
</feature>
<reference evidence="2" key="1">
    <citation type="journal article" date="2014" name="Int. J. Syst. Evol. Microbiol.">
        <title>Complete genome sequence of Corynebacterium casei LMG S-19264T (=DSM 44701T), isolated from a smear-ripened cheese.</title>
        <authorList>
            <consortium name="US DOE Joint Genome Institute (JGI-PGF)"/>
            <person name="Walter F."/>
            <person name="Albersmeier A."/>
            <person name="Kalinowski J."/>
            <person name="Ruckert C."/>
        </authorList>
    </citation>
    <scope>NUCLEOTIDE SEQUENCE</scope>
    <source>
        <strain evidence="2">JCM 5069</strain>
    </source>
</reference>
<proteinExistence type="predicted"/>
<gene>
    <name evidence="2" type="ORF">GCM10018793_13190</name>
</gene>
<reference evidence="2" key="2">
    <citation type="submission" date="2020-09" db="EMBL/GenBank/DDBJ databases">
        <authorList>
            <person name="Sun Q."/>
            <person name="Ohkuma M."/>
        </authorList>
    </citation>
    <scope>NUCLEOTIDE SEQUENCE</scope>
    <source>
        <strain evidence="2">JCM 5069</strain>
    </source>
</reference>